<dbReference type="EMBL" id="SPNC01000055">
    <property type="protein sequence ID" value="TFH95330.1"/>
    <property type="molecule type" value="Genomic_DNA"/>
</dbReference>
<accession>A0A4Y8WP95</accession>
<dbReference type="GeneID" id="66796924"/>
<dbReference type="Proteomes" id="UP000297225">
    <property type="component" value="Unassembled WGS sequence"/>
</dbReference>
<dbReference type="RefSeq" id="WP_134849627.1">
    <property type="nucleotide sequence ID" value="NZ_CP197400.1"/>
</dbReference>
<evidence type="ECO:0000313" key="2">
    <source>
        <dbReference type="Proteomes" id="UP000297225"/>
    </source>
</evidence>
<organism evidence="1 2">
    <name type="scientific">Porphyromonas levii</name>
    <dbReference type="NCBI Taxonomy" id="28114"/>
    <lineage>
        <taxon>Bacteria</taxon>
        <taxon>Pseudomonadati</taxon>
        <taxon>Bacteroidota</taxon>
        <taxon>Bacteroidia</taxon>
        <taxon>Bacteroidales</taxon>
        <taxon>Porphyromonadaceae</taxon>
        <taxon>Porphyromonas</taxon>
    </lineage>
</organism>
<proteinExistence type="predicted"/>
<dbReference type="AlphaFoldDB" id="A0A4Y8WP95"/>
<evidence type="ECO:0000313" key="1">
    <source>
        <dbReference type="EMBL" id="TFH95330.1"/>
    </source>
</evidence>
<sequence>MSTFVTATPIGSNAIMKLVCRNTPSSTCLIPLILLLALVLPSCKSFEAYYNRDSNIHQRINSLELGMTKQNVLNFIQYQPDFINREAYSDGLREIFVYRGSYSRHGWMEKATPMVYRLVFENNTLVVIDSDKDFEQIRINDRRRFEQERKEAEEKRTAALIEAQKKSKEKEK</sequence>
<dbReference type="STRING" id="1122973.GCA_000379925_01210"/>
<reference evidence="1 2" key="1">
    <citation type="submission" date="2019-03" db="EMBL/GenBank/DDBJ databases">
        <title>Porphyromonas levii Isolated from the Uterus of Dairy Cows.</title>
        <authorList>
            <person name="Francis A.M."/>
        </authorList>
    </citation>
    <scope>NUCLEOTIDE SEQUENCE [LARGE SCALE GENOMIC DNA]</scope>
    <source>
        <strain evidence="1 2">AF5678</strain>
    </source>
</reference>
<name>A0A4Y8WP95_9PORP</name>
<comment type="caution">
    <text evidence="1">The sequence shown here is derived from an EMBL/GenBank/DDBJ whole genome shotgun (WGS) entry which is preliminary data.</text>
</comment>
<gene>
    <name evidence="1" type="ORF">E4P47_04785</name>
</gene>
<dbReference type="OrthoDB" id="9965417at2"/>
<keyword evidence="2" id="KW-1185">Reference proteome</keyword>
<protein>
    <submittedName>
        <fullName evidence="1">Uncharacterized protein</fullName>
    </submittedName>
</protein>